<protein>
    <submittedName>
        <fullName evidence="5">Uu.00g043040.m01.CDS01</fullName>
    </submittedName>
</protein>
<keyword evidence="3" id="KW-0539">Nucleus</keyword>
<name>A0AAI8YE36_9PEZI</name>
<dbReference type="Proteomes" id="UP001295740">
    <property type="component" value="Unassembled WGS sequence"/>
</dbReference>
<evidence type="ECO:0000256" key="2">
    <source>
        <dbReference type="ARBA" id="ARBA00007643"/>
    </source>
</evidence>
<dbReference type="EMBL" id="CAUWAG010000003">
    <property type="protein sequence ID" value="CAJ2501451.1"/>
    <property type="molecule type" value="Genomic_DNA"/>
</dbReference>
<comment type="subcellular location">
    <subcellularLocation>
        <location evidence="1">Nucleus</location>
    </subcellularLocation>
</comment>
<evidence type="ECO:0000313" key="5">
    <source>
        <dbReference type="EMBL" id="CAJ2501451.1"/>
    </source>
</evidence>
<feature type="region of interest" description="Disordered" evidence="4">
    <location>
        <begin position="159"/>
        <end position="269"/>
    </location>
</feature>
<dbReference type="AlphaFoldDB" id="A0AAI8YE36"/>
<dbReference type="GO" id="GO:0005681">
    <property type="term" value="C:spliceosomal complex"/>
    <property type="evidence" value="ECO:0007669"/>
    <property type="project" value="TreeGrafter"/>
</dbReference>
<feature type="compositionally biased region" description="Basic and acidic residues" evidence="4">
    <location>
        <begin position="217"/>
        <end position="229"/>
    </location>
</feature>
<evidence type="ECO:0000256" key="3">
    <source>
        <dbReference type="ARBA" id="ARBA00023242"/>
    </source>
</evidence>
<comment type="caution">
    <text evidence="5">The sequence shown here is derived from an EMBL/GenBank/DDBJ whole genome shotgun (WGS) entry which is preliminary data.</text>
</comment>
<evidence type="ECO:0000256" key="1">
    <source>
        <dbReference type="ARBA" id="ARBA00004123"/>
    </source>
</evidence>
<gene>
    <name evidence="5" type="ORF">KHLLAP_LOCUS1919</name>
</gene>
<feature type="region of interest" description="Disordered" evidence="4">
    <location>
        <begin position="325"/>
        <end position="379"/>
    </location>
</feature>
<dbReference type="PANTHER" id="PTHR13486:SF2">
    <property type="entry name" value="SPLICING FACTOR C9ORF78"/>
    <property type="match status" value="1"/>
</dbReference>
<sequence>MESPAPETTAVPPIVFRGKKRKFYRQRAEAEDNRLQAVAPSEQETATPQTQGSPTPDTVPASGDGAAEEGLSVAEALRLRNARKSKLRGVKFSADNARGDVSGGGFDDDDELSRMIREEQSRALELSSSGVNKRFAAQTGMVGELVNKHMEEYIEAELAKRHSSATASSSQAAVGSSSSSNSQANNTTRTTTEPTGVKKPDRHIALQGKLMEIDLGDEARSRNEAMTERARRKLQGEAIEDEEQQVARPKKVRLGRDGKPWRSRNRRNSDAIKRDQLVEEILRENRLDVYEIPTPPCAVTAGPDEEDGAADDRIAEEFRREFMDAMAQRQQKKKAPAPPAKPGAKKDEEVLKGPKLGGSRNMRAAMRDLLLKKERESKK</sequence>
<dbReference type="InterPro" id="IPR010756">
    <property type="entry name" value="Tls1-like"/>
</dbReference>
<dbReference type="PANTHER" id="PTHR13486">
    <property type="entry name" value="TELOMERE LENGTH AND SILENCING PROTEIN 1 TLS1 FAMILY MEMBER"/>
    <property type="match status" value="1"/>
</dbReference>
<accession>A0AAI8YE36</accession>
<comment type="similarity">
    <text evidence="2">Belongs to the TLS1 family.</text>
</comment>
<organism evidence="5 6">
    <name type="scientific">Anthostomella pinea</name>
    <dbReference type="NCBI Taxonomy" id="933095"/>
    <lineage>
        <taxon>Eukaryota</taxon>
        <taxon>Fungi</taxon>
        <taxon>Dikarya</taxon>
        <taxon>Ascomycota</taxon>
        <taxon>Pezizomycotina</taxon>
        <taxon>Sordariomycetes</taxon>
        <taxon>Xylariomycetidae</taxon>
        <taxon>Xylariales</taxon>
        <taxon>Xylariaceae</taxon>
        <taxon>Anthostomella</taxon>
    </lineage>
</organism>
<feature type="compositionally biased region" description="Basic and acidic residues" evidence="4">
    <location>
        <begin position="365"/>
        <end position="379"/>
    </location>
</feature>
<dbReference type="Pfam" id="PF07052">
    <property type="entry name" value="Hep_59"/>
    <property type="match status" value="1"/>
</dbReference>
<feature type="region of interest" description="Disordered" evidence="4">
    <location>
        <begin position="25"/>
        <end position="72"/>
    </location>
</feature>
<dbReference type="GO" id="GO:0000398">
    <property type="term" value="P:mRNA splicing, via spliceosome"/>
    <property type="evidence" value="ECO:0007669"/>
    <property type="project" value="TreeGrafter"/>
</dbReference>
<feature type="compositionally biased region" description="Polar residues" evidence="4">
    <location>
        <begin position="42"/>
        <end position="56"/>
    </location>
</feature>
<feature type="compositionally biased region" description="Low complexity" evidence="4">
    <location>
        <begin position="164"/>
        <end position="192"/>
    </location>
</feature>
<keyword evidence="6" id="KW-1185">Reference proteome</keyword>
<evidence type="ECO:0000313" key="6">
    <source>
        <dbReference type="Proteomes" id="UP001295740"/>
    </source>
</evidence>
<evidence type="ECO:0000256" key="4">
    <source>
        <dbReference type="SAM" id="MobiDB-lite"/>
    </source>
</evidence>
<reference evidence="5" key="1">
    <citation type="submission" date="2023-10" db="EMBL/GenBank/DDBJ databases">
        <authorList>
            <person name="Hackl T."/>
        </authorList>
    </citation>
    <scope>NUCLEOTIDE SEQUENCE</scope>
</reference>
<proteinExistence type="inferred from homology"/>